<reference evidence="1" key="2">
    <citation type="journal article" date="2023" name="Science">
        <title>Genomic signatures of disease resistance in endangered staghorn corals.</title>
        <authorList>
            <person name="Vollmer S.V."/>
            <person name="Selwyn J.D."/>
            <person name="Despard B.A."/>
            <person name="Roesel C.L."/>
        </authorList>
    </citation>
    <scope>NUCLEOTIDE SEQUENCE</scope>
    <source>
        <strain evidence="1">K2</strain>
    </source>
</reference>
<dbReference type="Proteomes" id="UP001249851">
    <property type="component" value="Unassembled WGS sequence"/>
</dbReference>
<reference evidence="1" key="1">
    <citation type="journal article" date="2023" name="G3 (Bethesda)">
        <title>Whole genome assembly and annotation of the endangered Caribbean coral Acropora cervicornis.</title>
        <authorList>
            <person name="Selwyn J.D."/>
            <person name="Vollmer S.V."/>
        </authorList>
    </citation>
    <scope>NUCLEOTIDE SEQUENCE</scope>
    <source>
        <strain evidence="1">K2</strain>
    </source>
</reference>
<dbReference type="EMBL" id="JARQWQ010000028">
    <property type="protein sequence ID" value="KAK2562470.1"/>
    <property type="molecule type" value="Genomic_DNA"/>
</dbReference>
<evidence type="ECO:0000313" key="1">
    <source>
        <dbReference type="EMBL" id="KAK2562470.1"/>
    </source>
</evidence>
<evidence type="ECO:0000313" key="2">
    <source>
        <dbReference type="Proteomes" id="UP001249851"/>
    </source>
</evidence>
<name>A0AAD9QJK0_ACRCE</name>
<dbReference type="AlphaFoldDB" id="A0AAD9QJK0"/>
<protein>
    <submittedName>
        <fullName evidence="1">Uncharacterized protein</fullName>
    </submittedName>
</protein>
<comment type="caution">
    <text evidence="1">The sequence shown here is derived from an EMBL/GenBank/DDBJ whole genome shotgun (WGS) entry which is preliminary data.</text>
</comment>
<organism evidence="1 2">
    <name type="scientific">Acropora cervicornis</name>
    <name type="common">Staghorn coral</name>
    <dbReference type="NCBI Taxonomy" id="6130"/>
    <lineage>
        <taxon>Eukaryota</taxon>
        <taxon>Metazoa</taxon>
        <taxon>Cnidaria</taxon>
        <taxon>Anthozoa</taxon>
        <taxon>Hexacorallia</taxon>
        <taxon>Scleractinia</taxon>
        <taxon>Astrocoeniina</taxon>
        <taxon>Acroporidae</taxon>
        <taxon>Acropora</taxon>
    </lineage>
</organism>
<proteinExistence type="predicted"/>
<keyword evidence="2" id="KW-1185">Reference proteome</keyword>
<sequence>MLYEAIQKSSLDIQSLESHADTARQTFRLNVFAFVGLELRNKVSLFCRMTISEDEIKELTSHFTNYFRAYSFFIGMVSPTVWTIGHIVPVHARDTKSKYGKGLSVTSMEGREAKHMAISRYSQNTNYAMRWQQIFRHEFLSLIWLRERGYNLCNYSPSKEKYFPKRVAQNNSCFCGCPQPEVSETCGYCLNPHRQAIVLSCQLGRLAVDKKLMT</sequence>
<gene>
    <name evidence="1" type="ORF">P5673_014131</name>
</gene>
<accession>A0AAD9QJK0</accession>